<dbReference type="Proteomes" id="UP000286712">
    <property type="component" value="Unassembled WGS sequence"/>
</dbReference>
<evidence type="ECO:0000313" key="7">
    <source>
        <dbReference type="EMBL" id="RTI15588.1"/>
    </source>
</evidence>
<dbReference type="EMBL" id="PELY01000160">
    <property type="protein sequence ID" value="RTH26270.1"/>
    <property type="molecule type" value="Genomic_DNA"/>
</dbReference>
<dbReference type="Proteomes" id="UP000287306">
    <property type="component" value="Unassembled WGS sequence"/>
</dbReference>
<dbReference type="Proteomes" id="UP000287155">
    <property type="component" value="Unassembled WGS sequence"/>
</dbReference>
<organism evidence="6 13">
    <name type="scientific">Thermus scotoductus</name>
    <dbReference type="NCBI Taxonomy" id="37636"/>
    <lineage>
        <taxon>Bacteria</taxon>
        <taxon>Thermotogati</taxon>
        <taxon>Deinococcota</taxon>
        <taxon>Deinococci</taxon>
        <taxon>Thermales</taxon>
        <taxon>Thermaceae</taxon>
        <taxon>Thermus</taxon>
    </lineage>
</organism>
<evidence type="ECO:0000313" key="10">
    <source>
        <dbReference type="Proteomes" id="UP000287173"/>
    </source>
</evidence>
<protein>
    <submittedName>
        <fullName evidence="6">Uncharacterized protein</fullName>
    </submittedName>
</protein>
<comment type="caution">
    <text evidence="6">The sequence shown here is derived from an EMBL/GenBank/DDBJ whole genome shotgun (WGS) entry which is preliminary data.</text>
</comment>
<dbReference type="EMBL" id="PEMG01000443">
    <property type="protein sequence ID" value="RTI05035.1"/>
    <property type="molecule type" value="Genomic_DNA"/>
</dbReference>
<dbReference type="EMBL" id="PELW01000066">
    <property type="protein sequence ID" value="RTH27288.1"/>
    <property type="molecule type" value="Genomic_DNA"/>
</dbReference>
<dbReference type="EMBL" id="PELV01000376">
    <property type="protein sequence ID" value="RTH15622.1"/>
    <property type="molecule type" value="Genomic_DNA"/>
</dbReference>
<evidence type="ECO:0000313" key="13">
    <source>
        <dbReference type="Proteomes" id="UP000288073"/>
    </source>
</evidence>
<reference evidence="8 9" key="1">
    <citation type="journal article" date="2019" name="Extremophiles">
        <title>Biogeography of thermophiles and predominance of Thermus scotoductus in domestic water heaters.</title>
        <authorList>
            <person name="Wilpiszeski R.L."/>
            <person name="Zhang Z."/>
            <person name="House C.H."/>
        </authorList>
    </citation>
    <scope>NUCLEOTIDE SEQUENCE [LARGE SCALE GENOMIC DNA]</scope>
    <source>
        <strain evidence="6 13">10_S10</strain>
        <strain evidence="7 9">14_S14</strain>
        <strain evidence="5 10">17_S17</strain>
        <strain evidence="3 11">25_S25</strain>
        <strain evidence="4 8">27_S27</strain>
        <strain evidence="2 12">28_S28</strain>
        <strain evidence="1 14">38_S38</strain>
    </source>
</reference>
<dbReference type="EMBL" id="PEMN01000383">
    <property type="protein sequence ID" value="RTI13865.1"/>
    <property type="molecule type" value="Genomic_DNA"/>
</dbReference>
<sequence length="289" mass="30872">MGKAIGLVVGLLFLLPALGQAVRLPDPQGPVVEAASKNISATSRIQGCVQDQEGKVVCAVQIQSTAQTNFQITVPHEAVRAISARGFSYPGYLSVEGAQVDDTKTVFALPAGARVAGKLVFPRVAREETVFAAIYLGTAEFRGIPIGQAQAPQAQAPAPGPQPAPSGAWDYRRFTVGPFTFELVSGPRFGCCPSLVFTYSVTASQDATLEMRFNSSRTIFRGGLQGTGGEYDVSGGRRDFLAGIPINVNVVLYPPGGAQQSDEVLYTEFEVFDGKEWQKVVFRNVPIQK</sequence>
<evidence type="ECO:0000313" key="12">
    <source>
        <dbReference type="Proteomes" id="UP000287439"/>
    </source>
</evidence>
<dbReference type="EMBL" id="PELM01000445">
    <property type="protein sequence ID" value="RTH00155.1"/>
    <property type="molecule type" value="Genomic_DNA"/>
</dbReference>
<name>A0A430UWX8_THESC</name>
<evidence type="ECO:0000313" key="2">
    <source>
        <dbReference type="EMBL" id="RTH15622.1"/>
    </source>
</evidence>
<evidence type="ECO:0000313" key="11">
    <source>
        <dbReference type="Proteomes" id="UP000287306"/>
    </source>
</evidence>
<gene>
    <name evidence="6" type="ORF">CSW23_12745</name>
    <name evidence="7" type="ORF">CSW27_05580</name>
    <name evidence="5" type="ORF">CSW30_12310</name>
    <name evidence="3" type="ORF">CSW38_06210</name>
    <name evidence="4" type="ORF">CSW40_03290</name>
    <name evidence="2" type="ORF">CSW41_10080</name>
    <name evidence="1" type="ORF">CSW50_11125</name>
</gene>
<dbReference type="Proteomes" id="UP000287173">
    <property type="component" value="Unassembled WGS sequence"/>
</dbReference>
<evidence type="ECO:0000313" key="8">
    <source>
        <dbReference type="Proteomes" id="UP000286712"/>
    </source>
</evidence>
<dbReference type="Proteomes" id="UP000288082">
    <property type="component" value="Unassembled WGS sequence"/>
</dbReference>
<dbReference type="Proteomes" id="UP000288073">
    <property type="component" value="Unassembled WGS sequence"/>
</dbReference>
<evidence type="ECO:0000313" key="1">
    <source>
        <dbReference type="EMBL" id="RTH00155.1"/>
    </source>
</evidence>
<dbReference type="RefSeq" id="WP_126170004.1">
    <property type="nucleotide sequence ID" value="NZ_PELL01000071.1"/>
</dbReference>
<evidence type="ECO:0000313" key="14">
    <source>
        <dbReference type="Proteomes" id="UP000288082"/>
    </source>
</evidence>
<evidence type="ECO:0000313" key="4">
    <source>
        <dbReference type="EMBL" id="RTH27288.1"/>
    </source>
</evidence>
<evidence type="ECO:0000313" key="6">
    <source>
        <dbReference type="EMBL" id="RTI13865.1"/>
    </source>
</evidence>
<dbReference type="EMBL" id="PEMJ01000133">
    <property type="protein sequence ID" value="RTI15588.1"/>
    <property type="molecule type" value="Genomic_DNA"/>
</dbReference>
<dbReference type="AlphaFoldDB" id="A0A430UWX8"/>
<dbReference type="Proteomes" id="UP000287439">
    <property type="component" value="Unassembled WGS sequence"/>
</dbReference>
<accession>A0A430UWX8</accession>
<evidence type="ECO:0000313" key="5">
    <source>
        <dbReference type="EMBL" id="RTI05035.1"/>
    </source>
</evidence>
<evidence type="ECO:0000313" key="9">
    <source>
        <dbReference type="Proteomes" id="UP000287155"/>
    </source>
</evidence>
<evidence type="ECO:0000313" key="3">
    <source>
        <dbReference type="EMBL" id="RTH26270.1"/>
    </source>
</evidence>
<proteinExistence type="predicted"/>